<protein>
    <submittedName>
        <fullName evidence="4">Uncharacterized protein</fullName>
    </submittedName>
</protein>
<dbReference type="EMBL" id="JAGYPE010000007">
    <property type="protein sequence ID" value="MBS4186460.1"/>
    <property type="molecule type" value="Genomic_DNA"/>
</dbReference>
<feature type="transmembrane region" description="Helical" evidence="3">
    <location>
        <begin position="6"/>
        <end position="24"/>
    </location>
</feature>
<feature type="transmembrane region" description="Helical" evidence="3">
    <location>
        <begin position="242"/>
        <end position="260"/>
    </location>
</feature>
<dbReference type="EMBL" id="JAGYPE020000005">
    <property type="protein sequence ID" value="MCH6264814.1"/>
    <property type="molecule type" value="Genomic_DNA"/>
</dbReference>
<evidence type="ECO:0000313" key="6">
    <source>
        <dbReference type="Proteomes" id="UP000677265"/>
    </source>
</evidence>
<feature type="region of interest" description="Disordered" evidence="2">
    <location>
        <begin position="291"/>
        <end position="329"/>
    </location>
</feature>
<keyword evidence="3" id="KW-0812">Transmembrane</keyword>
<evidence type="ECO:0000313" key="4">
    <source>
        <dbReference type="EMBL" id="MBS4186460.1"/>
    </source>
</evidence>
<evidence type="ECO:0000256" key="3">
    <source>
        <dbReference type="SAM" id="Phobius"/>
    </source>
</evidence>
<comment type="caution">
    <text evidence="4">The sequence shown here is derived from an EMBL/GenBank/DDBJ whole genome shotgun (WGS) entry which is preliminary data.</text>
</comment>
<evidence type="ECO:0000256" key="1">
    <source>
        <dbReference type="SAM" id="Coils"/>
    </source>
</evidence>
<evidence type="ECO:0000313" key="5">
    <source>
        <dbReference type="EMBL" id="MCH6264814.1"/>
    </source>
</evidence>
<gene>
    <name evidence="5" type="ORF">KHB02_004645</name>
    <name evidence="4" type="ORF">KHB02_34410</name>
</gene>
<proteinExistence type="predicted"/>
<organism evidence="4">
    <name type="scientific">Neobacillus citreus</name>
    <dbReference type="NCBI Taxonomy" id="2833578"/>
    <lineage>
        <taxon>Bacteria</taxon>
        <taxon>Bacillati</taxon>
        <taxon>Bacillota</taxon>
        <taxon>Bacilli</taxon>
        <taxon>Bacillales</taxon>
        <taxon>Bacillaceae</taxon>
        <taxon>Neobacillus</taxon>
    </lineage>
</organism>
<keyword evidence="3" id="KW-0472">Membrane</keyword>
<dbReference type="RefSeq" id="WP_213146265.1">
    <property type="nucleotide sequence ID" value="NZ_JAGYPE020000005.1"/>
</dbReference>
<feature type="compositionally biased region" description="Gly residues" evidence="2">
    <location>
        <begin position="302"/>
        <end position="315"/>
    </location>
</feature>
<keyword evidence="1" id="KW-0175">Coiled coil</keyword>
<reference evidence="4" key="1">
    <citation type="submission" date="2021-05" db="EMBL/GenBank/DDBJ databases">
        <title>Novel Bacillus species.</title>
        <authorList>
            <person name="Liu G."/>
        </authorList>
    </citation>
    <scope>NUCLEOTIDE SEQUENCE</scope>
    <source>
        <strain evidence="4 6">FJAT-50051</strain>
    </source>
</reference>
<feature type="compositionally biased region" description="Low complexity" evidence="2">
    <location>
        <begin position="316"/>
        <end position="329"/>
    </location>
</feature>
<evidence type="ECO:0000256" key="2">
    <source>
        <dbReference type="SAM" id="MobiDB-lite"/>
    </source>
</evidence>
<name>A0A942YE83_9BACI</name>
<dbReference type="AlphaFoldDB" id="A0A942YE83"/>
<sequence>MTAGGIITGVIVVGVIVLYISSAGKRRPKLVKENIPANLGVLSHVPIQPLIDQLNTSLEDEYIQQVKQRFLKDFPNRSEDEFEWLLFELKRYFIVANILKKAPMFSEDVDEIWHEMILFTKNYQAFSEKFLGKMLHHTPNTNPEPAPQERAFFDWIFSQLFEITQFSWKTWGSFFKYPMEEGLLKEFKESSTEALIEKYFQRSEENKDVLEFLVNRLKKQLSEAENMYHANPKGSFSKQRTYGDMAPLALGMVFFSYFYFDHYWDYMRAFAFAEAAKYTSGCTTAVFCGSASSDDSGKDSGNCGGDSGGGDGGGSSCSSCSSCGSGCSS</sequence>
<accession>A0A942YE83</accession>
<feature type="coiled-coil region" evidence="1">
    <location>
        <begin position="200"/>
        <end position="227"/>
    </location>
</feature>
<keyword evidence="3" id="KW-1133">Transmembrane helix</keyword>
<keyword evidence="6" id="KW-1185">Reference proteome</keyword>
<dbReference type="Proteomes" id="UP000677265">
    <property type="component" value="Unassembled WGS sequence"/>
</dbReference>